<feature type="region of interest" description="Disordered" evidence="1">
    <location>
        <begin position="39"/>
        <end position="69"/>
    </location>
</feature>
<keyword evidence="2" id="KW-1133">Transmembrane helix</keyword>
<proteinExistence type="predicted"/>
<accession>A0A1A3GH92</accession>
<organism evidence="3 4">
    <name type="scientific">Mycolicibacterium mucogenicum</name>
    <name type="common">Mycobacterium mucogenicum</name>
    <dbReference type="NCBI Taxonomy" id="56689"/>
    <lineage>
        <taxon>Bacteria</taxon>
        <taxon>Bacillati</taxon>
        <taxon>Actinomycetota</taxon>
        <taxon>Actinomycetes</taxon>
        <taxon>Mycobacteriales</taxon>
        <taxon>Mycobacteriaceae</taxon>
        <taxon>Mycolicibacterium</taxon>
    </lineage>
</organism>
<name>A0A1A3GH92_MYCMU</name>
<dbReference type="EMBL" id="LZLC01000280">
    <property type="protein sequence ID" value="OBJ34801.1"/>
    <property type="molecule type" value="Genomic_DNA"/>
</dbReference>
<feature type="transmembrane region" description="Helical" evidence="2">
    <location>
        <begin position="197"/>
        <end position="221"/>
    </location>
</feature>
<feature type="transmembrane region" description="Helical" evidence="2">
    <location>
        <begin position="126"/>
        <end position="146"/>
    </location>
</feature>
<feature type="compositionally biased region" description="Low complexity" evidence="1">
    <location>
        <begin position="42"/>
        <end position="54"/>
    </location>
</feature>
<comment type="caution">
    <text evidence="3">The sequence shown here is derived from an EMBL/GenBank/DDBJ whole genome shotgun (WGS) entry which is preliminary data.</text>
</comment>
<gene>
    <name evidence="3" type="ORF">A5630_10480</name>
</gene>
<dbReference type="STRING" id="56689.GCA_001291445_05715"/>
<dbReference type="AlphaFoldDB" id="A0A1A3GH92"/>
<feature type="transmembrane region" description="Helical" evidence="2">
    <location>
        <begin position="167"/>
        <end position="185"/>
    </location>
</feature>
<feature type="transmembrane region" description="Helical" evidence="2">
    <location>
        <begin position="94"/>
        <end position="114"/>
    </location>
</feature>
<evidence type="ECO:0000313" key="4">
    <source>
        <dbReference type="Proteomes" id="UP000093898"/>
    </source>
</evidence>
<evidence type="ECO:0000256" key="2">
    <source>
        <dbReference type="SAM" id="Phobius"/>
    </source>
</evidence>
<dbReference type="Proteomes" id="UP000093898">
    <property type="component" value="Unassembled WGS sequence"/>
</dbReference>
<evidence type="ECO:0000256" key="1">
    <source>
        <dbReference type="SAM" id="MobiDB-lite"/>
    </source>
</evidence>
<reference evidence="3 4" key="1">
    <citation type="submission" date="2016-06" db="EMBL/GenBank/DDBJ databases">
        <authorList>
            <person name="Kjaerup R.B."/>
            <person name="Dalgaard T.S."/>
            <person name="Juul-Madsen H.R."/>
        </authorList>
    </citation>
    <scope>NUCLEOTIDE SEQUENCE [LARGE SCALE GENOMIC DNA]</scope>
    <source>
        <strain evidence="3 4">1127319.6</strain>
    </source>
</reference>
<sequence length="235" mass="23800">MVLASTEEVIMSLVAMASVAVARDLAPVGQPLNSVTIGAGQGVSPSPAPSGGVPDAQPEMPAPGPTATLRRPTDIAQVAPPAPLIDTAAGFAQLLAAQIPAEALVAYTTLLALFVDSGPTYNTGRWVLYGFSVIACGAIILATYCAKRNYTLQHGDGASALCVMRPPYLPIAAAMLSMAVYGLTVPGSPLQYSVPDGAFTMLSGTLAVGGALMMTILTPFLGTGNAAVPVMNSEP</sequence>
<keyword evidence="2" id="KW-0812">Transmembrane</keyword>
<evidence type="ECO:0000313" key="3">
    <source>
        <dbReference type="EMBL" id="OBJ34801.1"/>
    </source>
</evidence>
<keyword evidence="2" id="KW-0472">Membrane</keyword>
<protein>
    <submittedName>
        <fullName evidence="3">Uncharacterized protein</fullName>
    </submittedName>
</protein>